<sequence>MKTDVYQSISTFRLVWKKVGRMMLLVVSILPSQVDGQKKIIQNVNVLATNVDYDYIIIGAGSAGSVLANRLSENQKKKILVVEAGPIFDSKGYPDILANSDILGANGDSRYEWGYKSKPGYVEKPVSVVRGKTLGGSSSVNGAVAVRSLPGDFERWEKKYHIKGWSWNDVFPYYKKMETSNIPDTNWHGHDGLFPIVQKTKKDISPMQLAFINAAVEGGFEEITDFNADKQKGVGAYPMNIINGIRVNTGMTYLNEEVRSRKNLTVVGEALTDKIIFEKNRAKGIQLADGRIFKGKEIILSAGTYGSAAILLRSGIGPKKELEALGIRVIAELPVGQKLYDHPFYYNAYAANPDKIGVQTPAIGAKIWTNSSYAKNGELDLHITATHLFPHDQSPTKVGFVLAVALTNPKSKGTLKLAGKDPNLAPVIDLNFLREEEDRKRLLEGIKLSRKIGKTSPLKDMIVQELNPGDQAQTDDAILESMKKTIDTYHHPFSTAPMGLESDETAVVDFSGNVYKTIGLRVVDASIFPDAVSAAPNPTVIMMAEKIADEIKNKN</sequence>
<dbReference type="SUPFAM" id="SSF51905">
    <property type="entry name" value="FAD/NAD(P)-binding domain"/>
    <property type="match status" value="1"/>
</dbReference>
<keyword evidence="4 5" id="KW-0274">FAD</keyword>
<evidence type="ECO:0000313" key="9">
    <source>
        <dbReference type="Proteomes" id="UP000198769"/>
    </source>
</evidence>
<feature type="domain" description="Glucose-methanol-choline oxidoreductase C-terminal" evidence="7">
    <location>
        <begin position="409"/>
        <end position="544"/>
    </location>
</feature>
<feature type="binding site" evidence="5">
    <location>
        <begin position="141"/>
        <end position="144"/>
    </location>
    <ligand>
        <name>FAD</name>
        <dbReference type="ChEBI" id="CHEBI:57692"/>
    </ligand>
</feature>
<dbReference type="Gene3D" id="3.50.50.60">
    <property type="entry name" value="FAD/NAD(P)-binding domain"/>
    <property type="match status" value="1"/>
</dbReference>
<evidence type="ECO:0000259" key="7">
    <source>
        <dbReference type="Pfam" id="PF05199"/>
    </source>
</evidence>
<proteinExistence type="inferred from homology"/>
<keyword evidence="9" id="KW-1185">Reference proteome</keyword>
<dbReference type="Pfam" id="PF00732">
    <property type="entry name" value="GMC_oxred_N"/>
    <property type="match status" value="1"/>
</dbReference>
<dbReference type="InterPro" id="IPR012132">
    <property type="entry name" value="GMC_OxRdtase"/>
</dbReference>
<keyword evidence="3" id="KW-0285">Flavoprotein</keyword>
<dbReference type="EMBL" id="FOVD01000003">
    <property type="protein sequence ID" value="SFN40691.1"/>
    <property type="molecule type" value="Genomic_DNA"/>
</dbReference>
<dbReference type="GO" id="GO:0008812">
    <property type="term" value="F:choline dehydrogenase activity"/>
    <property type="evidence" value="ECO:0007669"/>
    <property type="project" value="TreeGrafter"/>
</dbReference>
<dbReference type="GO" id="GO:0016020">
    <property type="term" value="C:membrane"/>
    <property type="evidence" value="ECO:0007669"/>
    <property type="project" value="TreeGrafter"/>
</dbReference>
<dbReference type="SUPFAM" id="SSF54373">
    <property type="entry name" value="FAD-linked reductases, C-terminal domain"/>
    <property type="match status" value="1"/>
</dbReference>
<evidence type="ECO:0000313" key="8">
    <source>
        <dbReference type="EMBL" id="SFN40691.1"/>
    </source>
</evidence>
<dbReference type="InterPro" id="IPR000172">
    <property type="entry name" value="GMC_OxRdtase_N"/>
</dbReference>
<evidence type="ECO:0000256" key="3">
    <source>
        <dbReference type="ARBA" id="ARBA00022630"/>
    </source>
</evidence>
<dbReference type="PIRSF" id="PIRSF000137">
    <property type="entry name" value="Alcohol_oxidase"/>
    <property type="match status" value="1"/>
</dbReference>
<dbReference type="InterPro" id="IPR036188">
    <property type="entry name" value="FAD/NAD-bd_sf"/>
</dbReference>
<evidence type="ECO:0000256" key="4">
    <source>
        <dbReference type="ARBA" id="ARBA00022827"/>
    </source>
</evidence>
<dbReference type="GO" id="GO:0019285">
    <property type="term" value="P:glycine betaine biosynthetic process from choline"/>
    <property type="evidence" value="ECO:0007669"/>
    <property type="project" value="TreeGrafter"/>
</dbReference>
<dbReference type="Pfam" id="PF05199">
    <property type="entry name" value="GMC_oxred_C"/>
    <property type="match status" value="1"/>
</dbReference>
<dbReference type="Proteomes" id="UP000198769">
    <property type="component" value="Unassembled WGS sequence"/>
</dbReference>
<comment type="similarity">
    <text evidence="2">Belongs to the GMC oxidoreductase family.</text>
</comment>
<reference evidence="9" key="1">
    <citation type="submission" date="2016-10" db="EMBL/GenBank/DDBJ databases">
        <authorList>
            <person name="Varghese N."/>
            <person name="Submissions S."/>
        </authorList>
    </citation>
    <scope>NUCLEOTIDE SEQUENCE [LARGE SCALE GENOMIC DNA]</scope>
    <source>
        <strain evidence="9">DSM 25575</strain>
    </source>
</reference>
<dbReference type="Gene3D" id="3.30.410.40">
    <property type="match status" value="1"/>
</dbReference>
<dbReference type="PANTHER" id="PTHR11552">
    <property type="entry name" value="GLUCOSE-METHANOL-CHOLINE GMC OXIDOREDUCTASE"/>
    <property type="match status" value="1"/>
</dbReference>
<evidence type="ECO:0000256" key="2">
    <source>
        <dbReference type="ARBA" id="ARBA00010790"/>
    </source>
</evidence>
<evidence type="ECO:0000256" key="1">
    <source>
        <dbReference type="ARBA" id="ARBA00001974"/>
    </source>
</evidence>
<evidence type="ECO:0000256" key="5">
    <source>
        <dbReference type="PIRSR" id="PIRSR000137-2"/>
    </source>
</evidence>
<dbReference type="AlphaFoldDB" id="A0A1I4YRQ0"/>
<dbReference type="InterPro" id="IPR007867">
    <property type="entry name" value="GMC_OxRtase_C"/>
</dbReference>
<evidence type="ECO:0000259" key="6">
    <source>
        <dbReference type="Pfam" id="PF00732"/>
    </source>
</evidence>
<protein>
    <submittedName>
        <fullName evidence="8">Choline dehydrogenase</fullName>
    </submittedName>
</protein>
<gene>
    <name evidence="8" type="ORF">SAMN05421594_2634</name>
</gene>
<accession>A0A1I4YRQ0</accession>
<feature type="binding site" evidence="5">
    <location>
        <position position="489"/>
    </location>
    <ligand>
        <name>substrate</name>
    </ligand>
</feature>
<dbReference type="RefSeq" id="WP_228430792.1">
    <property type="nucleotide sequence ID" value="NZ_FOVD01000003.1"/>
</dbReference>
<dbReference type="GO" id="GO:0050660">
    <property type="term" value="F:flavin adenine dinucleotide binding"/>
    <property type="evidence" value="ECO:0007669"/>
    <property type="project" value="InterPro"/>
</dbReference>
<dbReference type="PANTHER" id="PTHR11552:SF147">
    <property type="entry name" value="CHOLINE DEHYDROGENASE, MITOCHONDRIAL"/>
    <property type="match status" value="1"/>
</dbReference>
<name>A0A1I4YRQ0_CHROL</name>
<organism evidence="8 9">
    <name type="scientific">Chryseobacterium oleae</name>
    <dbReference type="NCBI Taxonomy" id="491207"/>
    <lineage>
        <taxon>Bacteria</taxon>
        <taxon>Pseudomonadati</taxon>
        <taxon>Bacteroidota</taxon>
        <taxon>Flavobacteriia</taxon>
        <taxon>Flavobacteriales</taxon>
        <taxon>Weeksellaceae</taxon>
        <taxon>Chryseobacterium group</taxon>
        <taxon>Chryseobacterium</taxon>
    </lineage>
</organism>
<feature type="domain" description="Glucose-methanol-choline oxidoreductase N-terminal" evidence="6">
    <location>
        <begin position="53"/>
        <end position="343"/>
    </location>
</feature>
<comment type="cofactor">
    <cofactor evidence="1 5">
        <name>FAD</name>
        <dbReference type="ChEBI" id="CHEBI:57692"/>
    </cofactor>
</comment>